<proteinExistence type="predicted"/>
<dbReference type="InterPro" id="IPR024705">
    <property type="entry name" value="Ssp411"/>
</dbReference>
<evidence type="ECO:0000259" key="1">
    <source>
        <dbReference type="Pfam" id="PF03190"/>
    </source>
</evidence>
<feature type="domain" description="Spermatogenesis-associated protein 20-like TRX" evidence="1">
    <location>
        <begin position="13"/>
        <end position="173"/>
    </location>
</feature>
<dbReference type="Proteomes" id="UP000008963">
    <property type="component" value="Chromosome"/>
</dbReference>
<accession>E1X2F8</accession>
<dbReference type="InterPro" id="IPR008928">
    <property type="entry name" value="6-hairpin_glycosidase_sf"/>
</dbReference>
<protein>
    <recommendedName>
        <fullName evidence="1">Spermatogenesis-associated protein 20-like TRX domain-containing protein</fullName>
    </recommendedName>
</protein>
<reference evidence="3" key="1">
    <citation type="journal article" date="2013" name="ISME J.">
        <title>A small predatory core genome in the divergent marine Bacteriovorax marinus SJ and the terrestrial Bdellovibrio bacteriovorus.</title>
        <authorList>
            <person name="Crossman L.C."/>
            <person name="Chen H."/>
            <person name="Cerdeno-Tarraga A.M."/>
            <person name="Brooks K."/>
            <person name="Quail M.A."/>
            <person name="Pineiro S.A."/>
            <person name="Hobley L."/>
            <person name="Sockett R.E."/>
            <person name="Bentley S.D."/>
            <person name="Parkhill J."/>
            <person name="Williams H.N."/>
            <person name="Stine O.C."/>
        </authorList>
    </citation>
    <scope>NUCLEOTIDE SEQUENCE [LARGE SCALE GENOMIC DNA]</scope>
    <source>
        <strain evidence="3">ATCC BAA-682 / DSM 15412 / SJ</strain>
    </source>
</reference>
<dbReference type="eggNOG" id="COG1331">
    <property type="taxonomic scope" value="Bacteria"/>
</dbReference>
<dbReference type="AlphaFoldDB" id="E1X2F8"/>
<evidence type="ECO:0000313" key="3">
    <source>
        <dbReference type="Proteomes" id="UP000008963"/>
    </source>
</evidence>
<organism evidence="2 3">
    <name type="scientific">Halobacteriovorax marinus (strain ATCC BAA-682 / DSM 15412 / SJ)</name>
    <name type="common">Bacteriovorax marinus</name>
    <dbReference type="NCBI Taxonomy" id="862908"/>
    <lineage>
        <taxon>Bacteria</taxon>
        <taxon>Pseudomonadati</taxon>
        <taxon>Bdellovibrionota</taxon>
        <taxon>Bacteriovoracia</taxon>
        <taxon>Bacteriovoracales</taxon>
        <taxon>Halobacteriovoraceae</taxon>
        <taxon>Halobacteriovorax</taxon>
    </lineage>
</organism>
<dbReference type="PATRIC" id="fig|862908.3.peg.1810"/>
<name>E1X2F8_HALMS</name>
<dbReference type="PIRSF" id="PIRSF006402">
    <property type="entry name" value="UCP006402_thioredoxin"/>
    <property type="match status" value="1"/>
</dbReference>
<dbReference type="InterPro" id="IPR036249">
    <property type="entry name" value="Thioredoxin-like_sf"/>
</dbReference>
<dbReference type="PANTHER" id="PTHR42899:SF1">
    <property type="entry name" value="SPERMATOGENESIS-ASSOCIATED PROTEIN 20"/>
    <property type="match status" value="1"/>
</dbReference>
<dbReference type="SUPFAM" id="SSF48208">
    <property type="entry name" value="Six-hairpin glycosidases"/>
    <property type="match status" value="1"/>
</dbReference>
<dbReference type="KEGG" id="bmx:BMS_1909"/>
<keyword evidence="3" id="KW-1185">Reference proteome</keyword>
<gene>
    <name evidence="2" type="ordered locus">BMS_1909</name>
</gene>
<dbReference type="Pfam" id="PF03190">
    <property type="entry name" value="Thioredox_DsbH"/>
    <property type="match status" value="1"/>
</dbReference>
<dbReference type="Gene3D" id="3.40.30.10">
    <property type="entry name" value="Glutaredoxin"/>
    <property type="match status" value="1"/>
</dbReference>
<evidence type="ECO:0000313" key="2">
    <source>
        <dbReference type="EMBL" id="CBW26725.1"/>
    </source>
</evidence>
<dbReference type="HOGENOM" id="CLU_014051_4_1_7"/>
<dbReference type="SUPFAM" id="SSF52833">
    <property type="entry name" value="Thioredoxin-like"/>
    <property type="match status" value="1"/>
</dbReference>
<dbReference type="CDD" id="cd02955">
    <property type="entry name" value="SSP411"/>
    <property type="match status" value="1"/>
</dbReference>
<dbReference type="InterPro" id="IPR004879">
    <property type="entry name" value="Ssp411-like_TRX"/>
</dbReference>
<dbReference type="GO" id="GO:0005975">
    <property type="term" value="P:carbohydrate metabolic process"/>
    <property type="evidence" value="ECO:0007669"/>
    <property type="project" value="InterPro"/>
</dbReference>
<sequence>MEKFTMTQDTTYNRLSLEKSAYLLQHKDNLIHWYSYGPEAIQKAKDENKPIFLSVGYSTCHWCHVMSHESFDDQETADFMNENFINIKVDKEELPDIDNYYQQACHLFTQSGGWPLSAFLLPDMRPFFVGTYFPKKAVEGQTTFKDLTAELLRAFKEEKEQVETNATNVTEAIAKGLIPKDKVEYQGHFPPPAAIMDAVKQFADEENGGYGKAPKFPQFSFYEWAIEQMLEGMIQKDQGEHIIKSIEKMLMGGIYDHARGGIHRYATDESWLVPHFEKMIYDQAGLLRLLAKASVLYPSPIIFDGLIQTLDYLEAEMLGDNAHFLTAQDADAEGVEGLYHTFSLEEFEDALKNYEDESESLIENSETIKKWFGITKEGSFDKGLNVISLNYDLRSEFFTQDGWNTIRKVKKALQNERKNRIPPMTDNKGVASWNFMMVTALVDVMQYCQIDIIRQKASALFNTALEGLYKNFLVSKDDAGMKIKHSTTREQSLPYLEDYVNFAETQLRVYEITGNPVFKGNFADTLEFIHKEFIHEGEVLTRSKSSSDFELYPNQAVNSMDQSYKSSASTLIQITRRAAILFGDREYLDRVKDIQEDFIHESLKNPLSSAEALRALSYPDSAYRVVKLPTKWLENPQYINFMPYFLSRFVLDYIPGDEDKWEICNLSECEITGNGLEEFIETLRPTAQAEDEGDSAE</sequence>
<dbReference type="EMBL" id="FQ312005">
    <property type="protein sequence ID" value="CBW26725.1"/>
    <property type="molecule type" value="Genomic_DNA"/>
</dbReference>
<dbReference type="PANTHER" id="PTHR42899">
    <property type="entry name" value="SPERMATOGENESIS-ASSOCIATED PROTEIN 20"/>
    <property type="match status" value="1"/>
</dbReference>
<dbReference type="STRING" id="862908.BMS_1909"/>